<comment type="caution">
    <text evidence="1">The sequence shown here is derived from an EMBL/GenBank/DDBJ whole genome shotgun (WGS) entry which is preliminary data.</text>
</comment>
<protein>
    <recommendedName>
        <fullName evidence="2">Fibronectin type-III domain-containing protein</fullName>
    </recommendedName>
</protein>
<sequence length="231" mass="24691">VPHTTPTLTENASSSERYWWRVRAIDDSAEGAWSATGSFRIDTSDPAPGSVAYAENPASDYVHVPQSGTVYKIYYNSTESYSATVTATVSGASDSLSGLKRALVPGSVLGITDRDGEGYPGAFDTTINYTINAGRVTTDYTGGETTVYDNVDNSALCTNTLNIEKYIPPKPILFAKQGPGDTGSAITEGTWQCDNDPYIYWSHDSEIFKEYTLEVSGATTIAETSSPTGGI</sequence>
<name>X0YBC6_9ZZZZ</name>
<feature type="non-terminal residue" evidence="1">
    <location>
        <position position="231"/>
    </location>
</feature>
<proteinExistence type="predicted"/>
<accession>X0YBC6</accession>
<dbReference type="EMBL" id="BARS01052391">
    <property type="protein sequence ID" value="GAG53129.1"/>
    <property type="molecule type" value="Genomic_DNA"/>
</dbReference>
<dbReference type="InterPro" id="IPR013783">
    <property type="entry name" value="Ig-like_fold"/>
</dbReference>
<gene>
    <name evidence="1" type="ORF">S01H1_77901</name>
</gene>
<dbReference type="AlphaFoldDB" id="X0YBC6"/>
<reference evidence="1" key="1">
    <citation type="journal article" date="2014" name="Front. Microbiol.">
        <title>High frequency of phylogenetically diverse reductive dehalogenase-homologous genes in deep subseafloor sedimentary metagenomes.</title>
        <authorList>
            <person name="Kawai M."/>
            <person name="Futagami T."/>
            <person name="Toyoda A."/>
            <person name="Takaki Y."/>
            <person name="Nishi S."/>
            <person name="Hori S."/>
            <person name="Arai W."/>
            <person name="Tsubouchi T."/>
            <person name="Morono Y."/>
            <person name="Uchiyama I."/>
            <person name="Ito T."/>
            <person name="Fujiyama A."/>
            <person name="Inagaki F."/>
            <person name="Takami H."/>
        </authorList>
    </citation>
    <scope>NUCLEOTIDE SEQUENCE</scope>
    <source>
        <strain evidence="1">Expedition CK06-06</strain>
    </source>
</reference>
<organism evidence="1">
    <name type="scientific">marine sediment metagenome</name>
    <dbReference type="NCBI Taxonomy" id="412755"/>
    <lineage>
        <taxon>unclassified sequences</taxon>
        <taxon>metagenomes</taxon>
        <taxon>ecological metagenomes</taxon>
    </lineage>
</organism>
<feature type="non-terminal residue" evidence="1">
    <location>
        <position position="1"/>
    </location>
</feature>
<evidence type="ECO:0000313" key="1">
    <source>
        <dbReference type="EMBL" id="GAG53129.1"/>
    </source>
</evidence>
<dbReference type="Gene3D" id="2.60.40.10">
    <property type="entry name" value="Immunoglobulins"/>
    <property type="match status" value="1"/>
</dbReference>
<evidence type="ECO:0008006" key="2">
    <source>
        <dbReference type="Google" id="ProtNLM"/>
    </source>
</evidence>